<dbReference type="PANTHER" id="PTHR34023:SF4">
    <property type="entry name" value="RNASE H TYPE-1 DOMAIN-CONTAINING PROTEIN"/>
    <property type="match status" value="1"/>
</dbReference>
<feature type="domain" description="RNase H type-1" evidence="1">
    <location>
        <begin position="16"/>
        <end position="91"/>
    </location>
</feature>
<name>A0A0R0FM74_SOYBN</name>
<reference evidence="2 3" key="1">
    <citation type="journal article" date="2010" name="Nature">
        <title>Genome sequence of the palaeopolyploid soybean.</title>
        <authorList>
            <person name="Schmutz J."/>
            <person name="Cannon S.B."/>
            <person name="Schlueter J."/>
            <person name="Ma J."/>
            <person name="Mitros T."/>
            <person name="Nelson W."/>
            <person name="Hyten D.L."/>
            <person name="Song Q."/>
            <person name="Thelen J.J."/>
            <person name="Cheng J."/>
            <person name="Xu D."/>
            <person name="Hellsten U."/>
            <person name="May G.D."/>
            <person name="Yu Y."/>
            <person name="Sakurai T."/>
            <person name="Umezawa T."/>
            <person name="Bhattacharyya M.K."/>
            <person name="Sandhu D."/>
            <person name="Valliyodan B."/>
            <person name="Lindquist E."/>
            <person name="Peto M."/>
            <person name="Grant D."/>
            <person name="Shu S."/>
            <person name="Goodstein D."/>
            <person name="Barry K."/>
            <person name="Futrell-Griggs M."/>
            <person name="Abernathy B."/>
            <person name="Du J."/>
            <person name="Tian Z."/>
            <person name="Zhu L."/>
            <person name="Gill N."/>
            <person name="Joshi T."/>
            <person name="Libault M."/>
            <person name="Sethuraman A."/>
            <person name="Zhang X.-C."/>
            <person name="Shinozaki K."/>
            <person name="Nguyen H.T."/>
            <person name="Wing R.A."/>
            <person name="Cregan P."/>
            <person name="Specht J."/>
            <person name="Grimwood J."/>
            <person name="Rokhsar D."/>
            <person name="Stacey G."/>
            <person name="Shoemaker R.C."/>
            <person name="Jackson S.A."/>
        </authorList>
    </citation>
    <scope>NUCLEOTIDE SEQUENCE</scope>
    <source>
        <strain evidence="3">cv. Williams 82</strain>
        <tissue evidence="2">Callus</tissue>
    </source>
</reference>
<evidence type="ECO:0000313" key="2">
    <source>
        <dbReference type="EMBL" id="KRH07046.1"/>
    </source>
</evidence>
<protein>
    <recommendedName>
        <fullName evidence="1">RNase H type-1 domain-containing protein</fullName>
    </recommendedName>
</protein>
<dbReference type="EMBL" id="CM000849">
    <property type="protein sequence ID" value="KRH07046.1"/>
    <property type="molecule type" value="Genomic_DNA"/>
</dbReference>
<evidence type="ECO:0000259" key="1">
    <source>
        <dbReference type="Pfam" id="PF13456"/>
    </source>
</evidence>
<keyword evidence="4" id="KW-1185">Reference proteome</keyword>
<dbReference type="InParanoid" id="A0A0R0FM74"/>
<dbReference type="CDD" id="cd06222">
    <property type="entry name" value="RNase_H_like"/>
    <property type="match status" value="1"/>
</dbReference>
<accession>A0A0R0FM74</accession>
<dbReference type="InterPro" id="IPR012337">
    <property type="entry name" value="RNaseH-like_sf"/>
</dbReference>
<dbReference type="SUPFAM" id="SSF53098">
    <property type="entry name" value="Ribonuclease H-like"/>
    <property type="match status" value="1"/>
</dbReference>
<dbReference type="Proteomes" id="UP000008827">
    <property type="component" value="Chromosome 16"/>
</dbReference>
<dbReference type="GO" id="GO:0003676">
    <property type="term" value="F:nucleic acid binding"/>
    <property type="evidence" value="ECO:0007669"/>
    <property type="project" value="InterPro"/>
</dbReference>
<dbReference type="PANTHER" id="PTHR34023">
    <property type="entry name" value="RNASE H DOMAIN-CONTAINING PROTEIN"/>
    <property type="match status" value="1"/>
</dbReference>
<dbReference type="InterPro" id="IPR044730">
    <property type="entry name" value="RNase_H-like_dom_plant"/>
</dbReference>
<dbReference type="STRING" id="3847.A0A0R0FM74"/>
<dbReference type="InterPro" id="IPR002156">
    <property type="entry name" value="RNaseH_domain"/>
</dbReference>
<proteinExistence type="predicted"/>
<dbReference type="Gramene" id="KRH07046">
    <property type="protein sequence ID" value="KRH07046"/>
    <property type="gene ID" value="GLYMA_16G063800"/>
</dbReference>
<reference evidence="2" key="3">
    <citation type="submission" date="2018-07" db="EMBL/GenBank/DDBJ databases">
        <title>WGS assembly of Glycine max.</title>
        <authorList>
            <person name="Schmutz J."/>
            <person name="Cannon S."/>
            <person name="Schlueter J."/>
            <person name="Ma J."/>
            <person name="Mitros T."/>
            <person name="Nelson W."/>
            <person name="Hyten D."/>
            <person name="Song Q."/>
            <person name="Thelen J."/>
            <person name="Cheng J."/>
            <person name="Xu D."/>
            <person name="Hellsten U."/>
            <person name="May G."/>
            <person name="Yu Y."/>
            <person name="Sakurai T."/>
            <person name="Umezawa T."/>
            <person name="Bhattacharyya M."/>
            <person name="Sandhu D."/>
            <person name="Valliyodan B."/>
            <person name="Lindquist E."/>
            <person name="Peto M."/>
            <person name="Grant D."/>
            <person name="Shu S."/>
            <person name="Goodstein D."/>
            <person name="Barry K."/>
            <person name="Futrell-Griggs M."/>
            <person name="Abernathy B."/>
            <person name="Du J."/>
            <person name="Tian Z."/>
            <person name="Zhu L."/>
            <person name="Gill N."/>
            <person name="Joshi T."/>
            <person name="Libault M."/>
            <person name="Sethuraman A."/>
            <person name="Zhang X."/>
            <person name="Shinozaki K."/>
            <person name="Nguyen H."/>
            <person name="Wing R."/>
            <person name="Cregan P."/>
            <person name="Specht J."/>
            <person name="Grimwood J."/>
            <person name="Rokhsar D."/>
            <person name="Stacey G."/>
            <person name="Shoemaker R."/>
            <person name="Jackson S."/>
        </authorList>
    </citation>
    <scope>NUCLEOTIDE SEQUENCE</scope>
    <source>
        <tissue evidence="2">Callus</tissue>
    </source>
</reference>
<dbReference type="EnsemblPlants" id="KRH07046">
    <property type="protein sequence ID" value="KRH07046"/>
    <property type="gene ID" value="GLYMA_16G063800"/>
</dbReference>
<dbReference type="InterPro" id="IPR036397">
    <property type="entry name" value="RNaseH_sf"/>
</dbReference>
<gene>
    <name evidence="2" type="ORF">GLYMA_16G063800</name>
</gene>
<dbReference type="SMR" id="A0A0R0FM74"/>
<dbReference type="GO" id="GO:0004523">
    <property type="term" value="F:RNA-DNA hybrid ribonuclease activity"/>
    <property type="evidence" value="ECO:0007669"/>
    <property type="project" value="InterPro"/>
</dbReference>
<sequence>MLQWQLDSWLHGYCGVTTVTNAELQAIYNGLSIAWLEGIRNIICKFDSMCMCLEAHSGVAKIKGLIQMDWHVCFQHTLREGNQVVDWLANKGSRQDSQLLVLETFP</sequence>
<dbReference type="Gene3D" id="3.30.420.10">
    <property type="entry name" value="Ribonuclease H-like superfamily/Ribonuclease H"/>
    <property type="match status" value="1"/>
</dbReference>
<reference evidence="3" key="2">
    <citation type="submission" date="2018-02" db="UniProtKB">
        <authorList>
            <consortium name="EnsemblPlants"/>
        </authorList>
    </citation>
    <scope>IDENTIFICATION</scope>
    <source>
        <strain evidence="3">Williams 82</strain>
    </source>
</reference>
<organism evidence="2">
    <name type="scientific">Glycine max</name>
    <name type="common">Soybean</name>
    <name type="synonym">Glycine hispida</name>
    <dbReference type="NCBI Taxonomy" id="3847"/>
    <lineage>
        <taxon>Eukaryota</taxon>
        <taxon>Viridiplantae</taxon>
        <taxon>Streptophyta</taxon>
        <taxon>Embryophyta</taxon>
        <taxon>Tracheophyta</taxon>
        <taxon>Spermatophyta</taxon>
        <taxon>Magnoliopsida</taxon>
        <taxon>eudicotyledons</taxon>
        <taxon>Gunneridae</taxon>
        <taxon>Pentapetalae</taxon>
        <taxon>rosids</taxon>
        <taxon>fabids</taxon>
        <taxon>Fabales</taxon>
        <taxon>Fabaceae</taxon>
        <taxon>Papilionoideae</taxon>
        <taxon>50 kb inversion clade</taxon>
        <taxon>NPAAA clade</taxon>
        <taxon>indigoferoid/millettioid clade</taxon>
        <taxon>Phaseoleae</taxon>
        <taxon>Glycine</taxon>
        <taxon>Glycine subgen. Soja</taxon>
    </lineage>
</organism>
<evidence type="ECO:0000313" key="4">
    <source>
        <dbReference type="Proteomes" id="UP000008827"/>
    </source>
</evidence>
<evidence type="ECO:0000313" key="3">
    <source>
        <dbReference type="EnsemblPlants" id="KRH07046"/>
    </source>
</evidence>
<dbReference type="AlphaFoldDB" id="A0A0R0FM74"/>
<dbReference type="Pfam" id="PF13456">
    <property type="entry name" value="RVT_3"/>
    <property type="match status" value="1"/>
</dbReference>